<proteinExistence type="inferred from homology"/>
<dbReference type="Gene3D" id="1.10.275.10">
    <property type="entry name" value="Fumarase/aspartase (N-terminal domain)"/>
    <property type="match status" value="1"/>
</dbReference>
<dbReference type="Pfam" id="PF10397">
    <property type="entry name" value="ADSL_C"/>
    <property type="match status" value="1"/>
</dbReference>
<dbReference type="AlphaFoldDB" id="A0A1V8ZXF3"/>
<name>A0A1V8ZXF3_SACPI</name>
<dbReference type="Gene3D" id="1.20.200.10">
    <property type="entry name" value="Fumarase/aspartase (Central domain)"/>
    <property type="match status" value="1"/>
</dbReference>
<keyword evidence="1" id="KW-0456">Lyase</keyword>
<dbReference type="PANTHER" id="PTHR43172">
    <property type="entry name" value="ADENYLOSUCCINATE LYASE"/>
    <property type="match status" value="1"/>
</dbReference>
<dbReference type="EMBL" id="MWIH01000009">
    <property type="protein sequence ID" value="OQO89552.1"/>
    <property type="molecule type" value="Genomic_DNA"/>
</dbReference>
<sequence length="467" mass="48636">MSEPPSEPPSESHPAPVRASALFDPLVAAGPVARQVGDDTWLRGMLDFESALAAAQADVGLLPWHHARHIALSCEDDYDLAELGAAAAKSGNPAAPLVRALTERVAGRDREAARHVHRGATSQDVMDTAAMLVSARARDPLLGELRATADRLAVLAAEHAATVQVGRTLSQYALPVTFGVTAAGWLTSLDAAAEELAALRFPVQLGGAAGTLASLGEHGTAVLSALAARLGLAEPALPWHSDRTPVLRLVGALGEVAGAISGVARSVVALAQSDVGELREEGPAGSGGSSTMPHKRNPVAAVSALACAKQAPGLVADLFAAAEHENQRAAGAWHAEWWPLIQLWRVCGSAAHWLRTGVDRLAVDAGRMRENLDRGGGVLLAERVTTELAPVLGRLAAHDAVTACCHRALEHGTPLAEELAADRVVGAHLSREAAQRLLDPAGYLGSATVFVQRALARHRSREDDQCG</sequence>
<comment type="caution">
    <text evidence="4">The sequence shown here is derived from an EMBL/GenBank/DDBJ whole genome shotgun (WGS) entry which is preliminary data.</text>
</comment>
<dbReference type="Pfam" id="PF00206">
    <property type="entry name" value="Lyase_1"/>
    <property type="match status" value="1"/>
</dbReference>
<evidence type="ECO:0000313" key="4">
    <source>
        <dbReference type="EMBL" id="OQO89552.1"/>
    </source>
</evidence>
<dbReference type="STRING" id="1962155.B1813_21750"/>
<dbReference type="InterPro" id="IPR024083">
    <property type="entry name" value="Fumarase/histidase_N"/>
</dbReference>
<evidence type="ECO:0000256" key="1">
    <source>
        <dbReference type="ARBA" id="ARBA00023239"/>
    </source>
</evidence>
<dbReference type="SUPFAM" id="SSF48557">
    <property type="entry name" value="L-aspartase-like"/>
    <property type="match status" value="1"/>
</dbReference>
<dbReference type="InterPro" id="IPR020557">
    <property type="entry name" value="Fumarate_lyase_CS"/>
</dbReference>
<evidence type="ECO:0000259" key="3">
    <source>
        <dbReference type="SMART" id="SM00998"/>
    </source>
</evidence>
<dbReference type="InterPro" id="IPR000362">
    <property type="entry name" value="Fumarate_lyase_fam"/>
</dbReference>
<dbReference type="InterPro" id="IPR019468">
    <property type="entry name" value="AdenyloSucc_lyase_C"/>
</dbReference>
<keyword evidence="4" id="KW-0413">Isomerase</keyword>
<feature type="domain" description="Adenylosuccinate lyase C-terminal" evidence="3">
    <location>
        <begin position="376"/>
        <end position="455"/>
    </location>
</feature>
<dbReference type="CDD" id="cd01597">
    <property type="entry name" value="pCLME"/>
    <property type="match status" value="1"/>
</dbReference>
<dbReference type="PROSITE" id="PS00163">
    <property type="entry name" value="FUMARATE_LYASES"/>
    <property type="match status" value="1"/>
</dbReference>
<dbReference type="PANTHER" id="PTHR43172:SF2">
    <property type="entry name" value="ADENYLOSUCCINATE LYASE C-TERMINAL DOMAIN-CONTAINING PROTEIN"/>
    <property type="match status" value="1"/>
</dbReference>
<accession>A0A1V8ZXF3</accession>
<dbReference type="Proteomes" id="UP000192591">
    <property type="component" value="Unassembled WGS sequence"/>
</dbReference>
<dbReference type="InterPro" id="IPR008948">
    <property type="entry name" value="L-Aspartase-like"/>
</dbReference>
<comment type="similarity">
    <text evidence="2">Belongs to the class-II fumarase/aspartase family.</text>
</comment>
<dbReference type="GO" id="GO:0016853">
    <property type="term" value="F:isomerase activity"/>
    <property type="evidence" value="ECO:0007669"/>
    <property type="project" value="UniProtKB-KW"/>
</dbReference>
<evidence type="ECO:0000313" key="5">
    <source>
        <dbReference type="Proteomes" id="UP000192591"/>
    </source>
</evidence>
<keyword evidence="5" id="KW-1185">Reference proteome</keyword>
<reference evidence="4 5" key="1">
    <citation type="submission" date="2017-02" db="EMBL/GenBank/DDBJ databases">
        <title>Draft genome of Saccharomonospora sp. 154.</title>
        <authorList>
            <person name="Alonso-Carmona G.S."/>
            <person name="De La Haba R."/>
            <person name="Vera-Gargallo B."/>
            <person name="Sandoval-Trujillo A.H."/>
            <person name="Ramirez-Duran N."/>
            <person name="Ventosa A."/>
        </authorList>
    </citation>
    <scope>NUCLEOTIDE SEQUENCE [LARGE SCALE GENOMIC DNA]</scope>
    <source>
        <strain evidence="4 5">LRS4.154</strain>
    </source>
</reference>
<dbReference type="GO" id="GO:0016829">
    <property type="term" value="F:lyase activity"/>
    <property type="evidence" value="ECO:0007669"/>
    <property type="project" value="UniProtKB-KW"/>
</dbReference>
<evidence type="ECO:0000256" key="2">
    <source>
        <dbReference type="ARBA" id="ARBA00034772"/>
    </source>
</evidence>
<protein>
    <submittedName>
        <fullName evidence="4">3-carboxy-cis,cis-muconate cycloisomerase</fullName>
    </submittedName>
</protein>
<dbReference type="SMART" id="SM00998">
    <property type="entry name" value="ADSL_C"/>
    <property type="match status" value="1"/>
</dbReference>
<dbReference type="RefSeq" id="WP_081195083.1">
    <property type="nucleotide sequence ID" value="NZ_MWIH01000009.1"/>
</dbReference>
<gene>
    <name evidence="4" type="ORF">B1813_21750</name>
</gene>
<dbReference type="PRINTS" id="PR00145">
    <property type="entry name" value="ARGSUCLYASE"/>
</dbReference>
<dbReference type="InterPro" id="IPR022761">
    <property type="entry name" value="Fumarate_lyase_N"/>
</dbReference>
<dbReference type="Gene3D" id="1.10.40.30">
    <property type="entry name" value="Fumarase/aspartase (C-terminal domain)"/>
    <property type="match status" value="1"/>
</dbReference>
<dbReference type="PRINTS" id="PR00149">
    <property type="entry name" value="FUMRATELYASE"/>
</dbReference>
<organism evidence="4 5">
    <name type="scientific">Saccharomonospora piscinae</name>
    <dbReference type="NCBI Taxonomy" id="687388"/>
    <lineage>
        <taxon>Bacteria</taxon>
        <taxon>Bacillati</taxon>
        <taxon>Actinomycetota</taxon>
        <taxon>Actinomycetes</taxon>
        <taxon>Pseudonocardiales</taxon>
        <taxon>Pseudonocardiaceae</taxon>
        <taxon>Saccharomonospora</taxon>
    </lineage>
</organism>